<protein>
    <submittedName>
        <fullName evidence="10">ABC transporter permease</fullName>
    </submittedName>
</protein>
<evidence type="ECO:0000313" key="11">
    <source>
        <dbReference type="Proteomes" id="UP000611723"/>
    </source>
</evidence>
<dbReference type="InterPro" id="IPR003838">
    <property type="entry name" value="ABC3_permease_C"/>
</dbReference>
<feature type="transmembrane region" description="Helical" evidence="7">
    <location>
        <begin position="334"/>
        <end position="359"/>
    </location>
</feature>
<evidence type="ECO:0000256" key="1">
    <source>
        <dbReference type="ARBA" id="ARBA00004651"/>
    </source>
</evidence>
<evidence type="ECO:0000256" key="4">
    <source>
        <dbReference type="ARBA" id="ARBA00022989"/>
    </source>
</evidence>
<gene>
    <name evidence="10" type="ORF">JKA74_06525</name>
</gene>
<evidence type="ECO:0000256" key="7">
    <source>
        <dbReference type="SAM" id="Phobius"/>
    </source>
</evidence>
<feature type="domain" description="MacB-like periplasmic core" evidence="9">
    <location>
        <begin position="21"/>
        <end position="241"/>
    </location>
</feature>
<comment type="similarity">
    <text evidence="6">Belongs to the ABC-4 integral membrane protein family.</text>
</comment>
<keyword evidence="5 7" id="KW-0472">Membrane</keyword>
<dbReference type="EMBL" id="JAEQBW010000002">
    <property type="protein sequence ID" value="MBK6264685.1"/>
    <property type="molecule type" value="Genomic_DNA"/>
</dbReference>
<accession>A0A935C723</accession>
<evidence type="ECO:0000256" key="5">
    <source>
        <dbReference type="ARBA" id="ARBA00023136"/>
    </source>
</evidence>
<evidence type="ECO:0000256" key="2">
    <source>
        <dbReference type="ARBA" id="ARBA00022475"/>
    </source>
</evidence>
<evidence type="ECO:0000256" key="3">
    <source>
        <dbReference type="ARBA" id="ARBA00022692"/>
    </source>
</evidence>
<dbReference type="InterPro" id="IPR025857">
    <property type="entry name" value="MacB_PCD"/>
</dbReference>
<dbReference type="PANTHER" id="PTHR30572:SF4">
    <property type="entry name" value="ABC TRANSPORTER PERMEASE YTRF"/>
    <property type="match status" value="1"/>
</dbReference>
<comment type="caution">
    <text evidence="10">The sequence shown here is derived from an EMBL/GenBank/DDBJ whole genome shotgun (WGS) entry which is preliminary data.</text>
</comment>
<reference evidence="10" key="1">
    <citation type="submission" date="2021-01" db="EMBL/GenBank/DDBJ databases">
        <title>Marivirga aurantiaca sp. nov., isolated from intertidal surface sediments.</title>
        <authorList>
            <person name="Zhang M."/>
        </authorList>
    </citation>
    <scope>NUCLEOTIDE SEQUENCE</scope>
    <source>
        <strain evidence="10">S37H4</strain>
    </source>
</reference>
<dbReference type="GO" id="GO:0005886">
    <property type="term" value="C:plasma membrane"/>
    <property type="evidence" value="ECO:0007669"/>
    <property type="project" value="UniProtKB-SubCell"/>
</dbReference>
<dbReference type="Proteomes" id="UP000611723">
    <property type="component" value="Unassembled WGS sequence"/>
</dbReference>
<evidence type="ECO:0000313" key="10">
    <source>
        <dbReference type="EMBL" id="MBK6264685.1"/>
    </source>
</evidence>
<dbReference type="GO" id="GO:0022857">
    <property type="term" value="F:transmembrane transporter activity"/>
    <property type="evidence" value="ECO:0007669"/>
    <property type="project" value="TreeGrafter"/>
</dbReference>
<keyword evidence="4 7" id="KW-1133">Transmembrane helix</keyword>
<comment type="subcellular location">
    <subcellularLocation>
        <location evidence="1">Cell membrane</location>
        <topology evidence="1">Multi-pass membrane protein</topology>
    </subcellularLocation>
</comment>
<dbReference type="RefSeq" id="WP_201430358.1">
    <property type="nucleotide sequence ID" value="NZ_JAEQBW010000002.1"/>
</dbReference>
<proteinExistence type="inferred from homology"/>
<organism evidence="10 11">
    <name type="scientific">Marivirga aurantiaca</name>
    <dbReference type="NCBI Taxonomy" id="2802615"/>
    <lineage>
        <taxon>Bacteria</taxon>
        <taxon>Pseudomonadati</taxon>
        <taxon>Bacteroidota</taxon>
        <taxon>Cytophagia</taxon>
        <taxon>Cytophagales</taxon>
        <taxon>Marivirgaceae</taxon>
        <taxon>Marivirga</taxon>
    </lineage>
</organism>
<dbReference type="Pfam" id="PF02687">
    <property type="entry name" value="FtsX"/>
    <property type="match status" value="1"/>
</dbReference>
<keyword evidence="2" id="KW-1003">Cell membrane</keyword>
<sequence>MDYLENIKEGIRSIKGNRLRTILTALIIAIGITSLVGILTAIEGIQSSVGSNFASLGANNFDIESKRLDGRSSTSQGVQEKKYEPIGYKEAQQFKSKYDFTGSVSIYARITGNGEVKYQSTTTTPTINIAATDENYFVQNAFEIAEGRNFTFLEIQQNNNVAVIGANVVKKLFPENVNPINENISFLGNKFKVIGVLEEKGGMGGGGSDQSIYIPIGLSTILADRELQYSLTVSVENPIFMEPAIGEATGVMRGVRGDRIGEESSFKIEKSQSLADRMDEIAGYLRIGGFSIGAITLLGASIGLMNIMMVSVTERTREIGIRKAIGASPTKIRLQFLWEAIVICQLGGLAGVVFGILIGNGISSLISEGGFVIPWLWMITGLVICVAVGLISGYYPAHKASKLDPIEALRYE</sequence>
<name>A0A935C723_9BACT</name>
<dbReference type="PANTHER" id="PTHR30572">
    <property type="entry name" value="MEMBRANE COMPONENT OF TRANSPORTER-RELATED"/>
    <property type="match status" value="1"/>
</dbReference>
<keyword evidence="11" id="KW-1185">Reference proteome</keyword>
<feature type="transmembrane region" description="Helical" evidence="7">
    <location>
        <begin position="287"/>
        <end position="313"/>
    </location>
</feature>
<dbReference type="InterPro" id="IPR050250">
    <property type="entry name" value="Macrolide_Exporter_MacB"/>
</dbReference>
<dbReference type="AlphaFoldDB" id="A0A935C723"/>
<dbReference type="Pfam" id="PF12704">
    <property type="entry name" value="MacB_PCD"/>
    <property type="match status" value="1"/>
</dbReference>
<feature type="transmembrane region" description="Helical" evidence="7">
    <location>
        <begin position="371"/>
        <end position="395"/>
    </location>
</feature>
<evidence type="ECO:0000259" key="9">
    <source>
        <dbReference type="Pfam" id="PF12704"/>
    </source>
</evidence>
<feature type="transmembrane region" description="Helical" evidence="7">
    <location>
        <begin position="21"/>
        <end position="42"/>
    </location>
</feature>
<keyword evidence="3 7" id="KW-0812">Transmembrane</keyword>
<feature type="domain" description="ABC3 transporter permease C-terminal" evidence="8">
    <location>
        <begin position="291"/>
        <end position="405"/>
    </location>
</feature>
<evidence type="ECO:0000256" key="6">
    <source>
        <dbReference type="ARBA" id="ARBA00038076"/>
    </source>
</evidence>
<evidence type="ECO:0000259" key="8">
    <source>
        <dbReference type="Pfam" id="PF02687"/>
    </source>
</evidence>